<name>Q7P3H7_FUSVC</name>
<comment type="caution">
    <text evidence="1">The sequence shown here is derived from an EMBL/GenBank/DDBJ whole genome shotgun (WGS) entry which is preliminary data.</text>
</comment>
<proteinExistence type="predicted"/>
<reference evidence="1 2" key="1">
    <citation type="journal article" date="2003" name="Genome Res.">
        <title>Genome analysis of F. nucleatum sub spp vincentii and its comparison with the genome of F. nucleatum ATCC 25586.</title>
        <authorList>
            <person name="Kapatral V."/>
            <person name="Ivanova N."/>
            <person name="Anderson I."/>
            <person name="Reznik G."/>
            <person name="Bhattacharyya A."/>
            <person name="Gardner W.L."/>
            <person name="Mikhailova N."/>
            <person name="Lapidus A."/>
            <person name="Larsen N."/>
            <person name="D'Souza M."/>
            <person name="Walunas T."/>
            <person name="Haselkorn R."/>
            <person name="Overbeek R."/>
            <person name="Kyrpides N."/>
        </authorList>
    </citation>
    <scope>NUCLEOTIDE SEQUENCE [LARGE SCALE GENOMIC DNA]</scope>
    <source>
        <strain evidence="1 2">ATCC 49256</strain>
    </source>
</reference>
<dbReference type="Proteomes" id="UP000006454">
    <property type="component" value="Unassembled WGS sequence"/>
</dbReference>
<protein>
    <submittedName>
        <fullName evidence="1">Uncharacterized protein</fullName>
    </submittedName>
</protein>
<evidence type="ECO:0000313" key="1">
    <source>
        <dbReference type="EMBL" id="EAA23119.1"/>
    </source>
</evidence>
<gene>
    <name evidence="1" type="ORF">FNV0042</name>
</gene>
<dbReference type="AlphaFoldDB" id="Q7P3H7"/>
<accession>Q7P3H7</accession>
<sequence>MGEHIIKNGIYCSFKGWKYNPLEFIGLIKELNHSIGNTQHSLLPQFPVSQIINHFPELPVKPGIIPLTLIGL</sequence>
<organism evidence="1 2">
    <name type="scientific">Fusobacterium vincentii ATCC 49256</name>
    <dbReference type="NCBI Taxonomy" id="209882"/>
    <lineage>
        <taxon>Bacteria</taxon>
        <taxon>Fusobacteriati</taxon>
        <taxon>Fusobacteriota</taxon>
        <taxon>Fusobacteriia</taxon>
        <taxon>Fusobacteriales</taxon>
        <taxon>Fusobacteriaceae</taxon>
        <taxon>Fusobacterium</taxon>
    </lineage>
</organism>
<dbReference type="EMBL" id="AABF01000237">
    <property type="protein sequence ID" value="EAA23119.1"/>
    <property type="molecule type" value="Genomic_DNA"/>
</dbReference>
<evidence type="ECO:0000313" key="2">
    <source>
        <dbReference type="Proteomes" id="UP000006454"/>
    </source>
</evidence>